<dbReference type="Gene3D" id="3.20.110.10">
    <property type="entry name" value="Glycoside hydrolase 38, N terminal domain"/>
    <property type="match status" value="1"/>
</dbReference>
<evidence type="ECO:0000256" key="4">
    <source>
        <dbReference type="ARBA" id="ARBA00023295"/>
    </source>
</evidence>
<dbReference type="Pfam" id="PF07748">
    <property type="entry name" value="Glyco_hydro_38C"/>
    <property type="match status" value="1"/>
</dbReference>
<dbReference type="InterPro" id="IPR011330">
    <property type="entry name" value="Glyco_hydro/deAcase_b/a-brl"/>
</dbReference>
<evidence type="ECO:0000259" key="5">
    <source>
        <dbReference type="SMART" id="SM00872"/>
    </source>
</evidence>
<dbReference type="InterPro" id="IPR011013">
    <property type="entry name" value="Gal_mutarotase_sf_dom"/>
</dbReference>
<evidence type="ECO:0000313" key="6">
    <source>
        <dbReference type="EMBL" id="MFB9202728.1"/>
    </source>
</evidence>
<gene>
    <name evidence="6" type="ORF">ACFFV7_16140</name>
</gene>
<dbReference type="PANTHER" id="PTHR46017">
    <property type="entry name" value="ALPHA-MANNOSIDASE 2C1"/>
    <property type="match status" value="1"/>
</dbReference>
<dbReference type="SUPFAM" id="SSF74650">
    <property type="entry name" value="Galactose mutarotase-like"/>
    <property type="match status" value="1"/>
</dbReference>
<dbReference type="Gene3D" id="1.20.1270.50">
    <property type="entry name" value="Glycoside hydrolase family 38, central domain"/>
    <property type="match status" value="1"/>
</dbReference>
<evidence type="ECO:0000313" key="7">
    <source>
        <dbReference type="Proteomes" id="UP001589647"/>
    </source>
</evidence>
<accession>A0ABV5IF56</accession>
<dbReference type="SUPFAM" id="SSF88688">
    <property type="entry name" value="Families 57/38 glycoside transferase middle domain"/>
    <property type="match status" value="1"/>
</dbReference>
<dbReference type="InterPro" id="IPR000602">
    <property type="entry name" value="Glyco_hydro_38_N"/>
</dbReference>
<dbReference type="InterPro" id="IPR027291">
    <property type="entry name" value="Glyco_hydro_38_N_sf"/>
</dbReference>
<reference evidence="6 7" key="1">
    <citation type="submission" date="2024-09" db="EMBL/GenBank/DDBJ databases">
        <authorList>
            <person name="Sun Q."/>
            <person name="Mori K."/>
        </authorList>
    </citation>
    <scope>NUCLEOTIDE SEQUENCE [LARGE SCALE GENOMIC DNA]</scope>
    <source>
        <strain evidence="6 7">CCM 3426</strain>
    </source>
</reference>
<comment type="caution">
    <text evidence="6">The sequence shown here is derived from an EMBL/GenBank/DDBJ whole genome shotgun (WGS) entry which is preliminary data.</text>
</comment>
<keyword evidence="3" id="KW-0378">Hydrolase</keyword>
<dbReference type="InterPro" id="IPR037094">
    <property type="entry name" value="Glyco_hydro_38_cen_sf"/>
</dbReference>
<dbReference type="Pfam" id="PF09261">
    <property type="entry name" value="Alpha-mann_mid"/>
    <property type="match status" value="1"/>
</dbReference>
<dbReference type="RefSeq" id="WP_189652718.1">
    <property type="nucleotide sequence ID" value="NZ_BMRC01000030.1"/>
</dbReference>
<dbReference type="InterPro" id="IPR011682">
    <property type="entry name" value="Glyco_hydro_38_C"/>
</dbReference>
<name>A0ABV5IF56_9ACTN</name>
<dbReference type="Gene3D" id="2.70.98.30">
    <property type="entry name" value="Golgi alpha-mannosidase II, domain 4"/>
    <property type="match status" value="1"/>
</dbReference>
<evidence type="ECO:0000256" key="2">
    <source>
        <dbReference type="ARBA" id="ARBA00022723"/>
    </source>
</evidence>
<dbReference type="InterPro" id="IPR041147">
    <property type="entry name" value="GH38_C"/>
</dbReference>
<dbReference type="Pfam" id="PF22907">
    <property type="entry name" value="Ams1-like_1st"/>
    <property type="match status" value="1"/>
</dbReference>
<keyword evidence="2" id="KW-0479">Metal-binding</keyword>
<dbReference type="Pfam" id="PF01074">
    <property type="entry name" value="Glyco_hydro_38N"/>
    <property type="match status" value="1"/>
</dbReference>
<dbReference type="CDD" id="cd10789">
    <property type="entry name" value="GH38N_AMII_ER_cytosolic"/>
    <property type="match status" value="1"/>
</dbReference>
<dbReference type="PANTHER" id="PTHR46017:SF1">
    <property type="entry name" value="ALPHA-MANNOSIDASE 2C1"/>
    <property type="match status" value="1"/>
</dbReference>
<dbReference type="Proteomes" id="UP001589647">
    <property type="component" value="Unassembled WGS sequence"/>
</dbReference>
<organism evidence="6 7">
    <name type="scientific">Nonomuraea spiralis</name>
    <dbReference type="NCBI Taxonomy" id="46182"/>
    <lineage>
        <taxon>Bacteria</taxon>
        <taxon>Bacillati</taxon>
        <taxon>Actinomycetota</taxon>
        <taxon>Actinomycetes</taxon>
        <taxon>Streptosporangiales</taxon>
        <taxon>Streptosporangiaceae</taxon>
        <taxon>Nonomuraea</taxon>
    </lineage>
</organism>
<dbReference type="InterPro" id="IPR054723">
    <property type="entry name" value="Ams1-like_N"/>
</dbReference>
<evidence type="ECO:0000256" key="3">
    <source>
        <dbReference type="ARBA" id="ARBA00022801"/>
    </source>
</evidence>
<evidence type="ECO:0000256" key="1">
    <source>
        <dbReference type="ARBA" id="ARBA00009792"/>
    </source>
</evidence>
<dbReference type="InterPro" id="IPR015341">
    <property type="entry name" value="Glyco_hydro_38_cen"/>
</dbReference>
<dbReference type="Pfam" id="PF17677">
    <property type="entry name" value="Glyco_hydro38C2"/>
    <property type="match status" value="1"/>
</dbReference>
<dbReference type="EMBL" id="JBHMEI010000012">
    <property type="protein sequence ID" value="MFB9202728.1"/>
    <property type="molecule type" value="Genomic_DNA"/>
</dbReference>
<keyword evidence="4" id="KW-0326">Glycosidase</keyword>
<dbReference type="SUPFAM" id="SSF88713">
    <property type="entry name" value="Glycoside hydrolase/deacetylase"/>
    <property type="match status" value="1"/>
</dbReference>
<feature type="domain" description="Glycoside hydrolase family 38 central" evidence="5">
    <location>
        <begin position="517"/>
        <end position="595"/>
    </location>
</feature>
<keyword evidence="7" id="KW-1185">Reference proteome</keyword>
<dbReference type="InterPro" id="IPR028995">
    <property type="entry name" value="Glyco_hydro_57/38_cen_sf"/>
</dbReference>
<comment type="similarity">
    <text evidence="1">Belongs to the glycosyl hydrolase 38 family.</text>
</comment>
<protein>
    <submittedName>
        <fullName evidence="6">Alpha-mannosidase</fullName>
    </submittedName>
</protein>
<dbReference type="SMART" id="SM00872">
    <property type="entry name" value="Alpha-mann_mid"/>
    <property type="match status" value="1"/>
</dbReference>
<sequence>MHDNRLIVEGRLARFVQQFLPAALYRERRPLAVEAWDVPGEPVPPPVAFAAGYRPVTLPHRWGAPWGTTWFHVTGRVPEEIPPGTRLELVVDLGFSGPRPGFQAEGLAYLPDGSLIKAVAPRSSHLPWDPAQPSIDLYVEAAANPELAGENTYEPTTLGDRATAGSGPLYTARSFDVALLDVGVWELAQDIWTLDGLMRELSPESARRWEILRALERMLDAVDPAAVSATAAAGRAALAGVLASPAAASSHRIVAVGHAHIDSAWLWPVRETIRKCARTFASAVTLMDEHPEYRFACSSAQQLAWVKQYYPALFERIRKKVATGQFIPVGGMWVEPDINMPGGESLARQFLYGKQFFLQEFGVDTLEAWVPDTFGYSAALPQIIAASGSRWFLTQKISWNQVNQIPHSTFLWEGIDGTRIFTHFPPADTYISELSGAELAHAARSYKEKGAAGTSLVPFGWGDGGGGPTREMLAAAERLRSLEGSPAVTIDSPQAFFEQAEAEYENPPVWSGELYLELHRGALTSQHLTKQGNRRNEHLLREAELWATTAAVREGAAYPYDELTDIWHTVLLQQFHDVLPGTSIAWVHREVEQNNADVQERLRRVIDDSVRVLAGDGDLELATDGLGIQARAEHPAGVSLTEDDARFVLDNGLVRAVIDRRGHLVSLRDAGSGREAIAPGAAGHRLVLHRDVPNEWDAWDIDEHYRRVARDVDEVESLETGDGEVVVTRRFGDSTIRQTLRLLPGSAALDLACEVDWHERHTLLKLVFPLDVHADRFAAETQFGHVYRPTHTNTSWDAARFEVCAHRWIHVGEPGYGVAIANESTYGHDVARHTRQDGGTTTTVGLSMLRGPMFPDPGSDLGRHTLAYSIRPNAGIREAVAEGYRANLPARAVRGAREVEPLVRVSHPAVIVEAVKLAEDRSGDVIVRLYESEGTRAPVRVECVGDARFVDLIERDVEPPAGAEFEPGAVSLTLRPFQLVTLRFTATGR</sequence>
<proteinExistence type="inferred from homology"/>